<gene>
    <name evidence="3" type="ORF">Ssi02_20730</name>
</gene>
<dbReference type="EMBL" id="BOOW01000012">
    <property type="protein sequence ID" value="GII91842.1"/>
    <property type="molecule type" value="Genomic_DNA"/>
</dbReference>
<organism evidence="3 4">
    <name type="scientific">Sinosporangium siamense</name>
    <dbReference type="NCBI Taxonomy" id="1367973"/>
    <lineage>
        <taxon>Bacteria</taxon>
        <taxon>Bacillati</taxon>
        <taxon>Actinomycetota</taxon>
        <taxon>Actinomycetes</taxon>
        <taxon>Streptosporangiales</taxon>
        <taxon>Streptosporangiaceae</taxon>
        <taxon>Sinosporangium</taxon>
    </lineage>
</organism>
<protein>
    <submittedName>
        <fullName evidence="3">Uncharacterized protein</fullName>
    </submittedName>
</protein>
<dbReference type="Proteomes" id="UP000606172">
    <property type="component" value="Unassembled WGS sequence"/>
</dbReference>
<sequence>MVARRTAVGALQHIALLLLVAVGVVSMHTLGHHDGHSPATTSTAAASHSAAGHEPAAVTRDATPEDGPSPASPLWICLAILSSGALLTLLPLLALFTLAPGGGFTRLTPRGLMPYGTSRHGPPLLALVLTRVAVLRI</sequence>
<comment type="caution">
    <text evidence="3">The sequence shown here is derived from an EMBL/GenBank/DDBJ whole genome shotgun (WGS) entry which is preliminary data.</text>
</comment>
<feature type="transmembrane region" description="Helical" evidence="2">
    <location>
        <begin position="73"/>
        <end position="96"/>
    </location>
</feature>
<keyword evidence="2" id="KW-0812">Transmembrane</keyword>
<keyword evidence="2" id="KW-1133">Transmembrane helix</keyword>
<proteinExistence type="predicted"/>
<evidence type="ECO:0000256" key="2">
    <source>
        <dbReference type="SAM" id="Phobius"/>
    </source>
</evidence>
<reference evidence="3" key="1">
    <citation type="submission" date="2021-01" db="EMBL/GenBank/DDBJ databases">
        <title>Whole genome shotgun sequence of Sinosporangium siamense NBRC 109515.</title>
        <authorList>
            <person name="Komaki H."/>
            <person name="Tamura T."/>
        </authorList>
    </citation>
    <scope>NUCLEOTIDE SEQUENCE</scope>
    <source>
        <strain evidence="3">NBRC 109515</strain>
    </source>
</reference>
<feature type="compositionally biased region" description="Low complexity" evidence="1">
    <location>
        <begin position="37"/>
        <end position="57"/>
    </location>
</feature>
<evidence type="ECO:0000313" key="3">
    <source>
        <dbReference type="EMBL" id="GII91842.1"/>
    </source>
</evidence>
<dbReference type="AlphaFoldDB" id="A0A919REB6"/>
<evidence type="ECO:0000256" key="1">
    <source>
        <dbReference type="SAM" id="MobiDB-lite"/>
    </source>
</evidence>
<feature type="region of interest" description="Disordered" evidence="1">
    <location>
        <begin position="33"/>
        <end position="66"/>
    </location>
</feature>
<dbReference type="RefSeq" id="WP_204024118.1">
    <property type="nucleotide sequence ID" value="NZ_BOOW01000012.1"/>
</dbReference>
<accession>A0A919REB6</accession>
<keyword evidence="4" id="KW-1185">Reference proteome</keyword>
<evidence type="ECO:0000313" key="4">
    <source>
        <dbReference type="Proteomes" id="UP000606172"/>
    </source>
</evidence>
<keyword evidence="2" id="KW-0472">Membrane</keyword>
<name>A0A919REB6_9ACTN</name>